<evidence type="ECO:0000259" key="2">
    <source>
        <dbReference type="Pfam" id="PF02470"/>
    </source>
</evidence>
<dbReference type="PRINTS" id="PR01782">
    <property type="entry name" value="MCEVIRFACTOR"/>
</dbReference>
<feature type="transmembrane region" description="Helical" evidence="1">
    <location>
        <begin position="9"/>
        <end position="28"/>
    </location>
</feature>
<evidence type="ECO:0000313" key="4">
    <source>
        <dbReference type="EMBL" id="BBX83403.1"/>
    </source>
</evidence>
<keyword evidence="1" id="KW-0472">Membrane</keyword>
<dbReference type="InterPro" id="IPR052336">
    <property type="entry name" value="MlaD_Phospholipid_Transporter"/>
</dbReference>
<feature type="domain" description="Mammalian cell entry C-terminal" evidence="3">
    <location>
        <begin position="117"/>
        <end position="300"/>
    </location>
</feature>
<dbReference type="RefSeq" id="WP_138231321.1">
    <property type="nucleotide sequence ID" value="NZ_AP022577.1"/>
</dbReference>
<dbReference type="PANTHER" id="PTHR33371:SF18">
    <property type="entry name" value="MCE-FAMILY PROTEIN MCE3C"/>
    <property type="match status" value="1"/>
</dbReference>
<dbReference type="PANTHER" id="PTHR33371">
    <property type="entry name" value="INTERMEMBRANE PHOSPHOLIPID TRANSPORT SYSTEM BINDING PROTEIN MLAD-RELATED"/>
    <property type="match status" value="1"/>
</dbReference>
<dbReference type="Proteomes" id="UP000465609">
    <property type="component" value="Chromosome"/>
</dbReference>
<keyword evidence="1" id="KW-0812">Transmembrane</keyword>
<reference evidence="4 5" key="1">
    <citation type="journal article" date="2019" name="Emerg. Microbes Infect.">
        <title>Comprehensive subspecies identification of 175 nontuberculous mycobacteria species based on 7547 genomic profiles.</title>
        <authorList>
            <person name="Matsumoto Y."/>
            <person name="Kinjo T."/>
            <person name="Motooka D."/>
            <person name="Nabeya D."/>
            <person name="Jung N."/>
            <person name="Uechi K."/>
            <person name="Horii T."/>
            <person name="Iida T."/>
            <person name="Fujita J."/>
            <person name="Nakamura S."/>
        </authorList>
    </citation>
    <scope>NUCLEOTIDE SEQUENCE [LARGE SCALE GENOMIC DNA]</scope>
    <source>
        <strain evidence="4 5">JCM 15296</strain>
    </source>
</reference>
<keyword evidence="5" id="KW-1185">Reference proteome</keyword>
<gene>
    <name evidence="4" type="ORF">MAUB_12760</name>
</gene>
<protein>
    <submittedName>
        <fullName evidence="4">Mammalian cell entry protein</fullName>
    </submittedName>
</protein>
<evidence type="ECO:0000313" key="5">
    <source>
        <dbReference type="Proteomes" id="UP000465609"/>
    </source>
</evidence>
<dbReference type="InterPro" id="IPR005693">
    <property type="entry name" value="Mce"/>
</dbReference>
<dbReference type="NCBIfam" id="TIGR00996">
    <property type="entry name" value="Mtu_fam_mce"/>
    <property type="match status" value="1"/>
</dbReference>
<evidence type="ECO:0000256" key="1">
    <source>
        <dbReference type="SAM" id="Phobius"/>
    </source>
</evidence>
<keyword evidence="1" id="KW-1133">Transmembrane helix</keyword>
<dbReference type="InterPro" id="IPR024516">
    <property type="entry name" value="Mce_C"/>
</dbReference>
<evidence type="ECO:0000259" key="3">
    <source>
        <dbReference type="Pfam" id="PF11887"/>
    </source>
</evidence>
<feature type="domain" description="Mce/MlaD" evidence="2">
    <location>
        <begin position="40"/>
        <end position="112"/>
    </location>
</feature>
<accession>A0ABM7IA67</accession>
<dbReference type="Pfam" id="PF11887">
    <property type="entry name" value="Mce4_CUP1"/>
    <property type="match status" value="1"/>
</dbReference>
<proteinExistence type="predicted"/>
<name>A0ABM7IA67_9MYCO</name>
<dbReference type="InterPro" id="IPR003399">
    <property type="entry name" value="Mce/MlaD"/>
</dbReference>
<dbReference type="EMBL" id="AP022577">
    <property type="protein sequence ID" value="BBX83403.1"/>
    <property type="molecule type" value="Genomic_DNA"/>
</dbReference>
<dbReference type="Pfam" id="PF02470">
    <property type="entry name" value="MlaD"/>
    <property type="match status" value="1"/>
</dbReference>
<organism evidence="4 5">
    <name type="scientific">Mycolicibacterium aubagnense</name>
    <dbReference type="NCBI Taxonomy" id="319707"/>
    <lineage>
        <taxon>Bacteria</taxon>
        <taxon>Bacillati</taxon>
        <taxon>Actinomycetota</taxon>
        <taxon>Actinomycetes</taxon>
        <taxon>Mycobacteriales</taxon>
        <taxon>Mycobacteriaceae</taxon>
        <taxon>Mycolicibacterium</taxon>
    </lineage>
</organism>
<sequence>MLKYGSARLIRVGIIGVVTVILVILVGLSPDKFKDWAMSVRYSAVFSEAGGLEVGNNVVVSGMKVGTVSKVSLENGDAVVDFTVDSRVSLGLDTAAHIRTGTLLGARTLALVSAGDKPLKPRSVIPISRTSSPYSLTDAVNELTKNTAGTDTNQLGQSLDLLSQTLDQIAPQLGPTFDGVARLSRTLNDRNQSLSELLKSAADVTNVLSQRSDQLNTLILNANSLLGMLVERREAIVTLLANTSAVAKQLSALVHDNEAQLAPALDRLNSVVAVLEKNKDNIAKAIPGLKKVVMTQGEAVNNGGYYNAFVANLIDGHEIQPFIDAALGVQPRTLFPWPNCGGERNGFKPPYSFDHCYNREETEGPTVGQVPH</sequence>